<proteinExistence type="predicted"/>
<dbReference type="CDD" id="cd06661">
    <property type="entry name" value="GGCT_like"/>
    <property type="match status" value="1"/>
</dbReference>
<keyword evidence="2" id="KW-0808">Transferase</keyword>
<dbReference type="SUPFAM" id="SSF110857">
    <property type="entry name" value="Gamma-glutamyl cyclotransferase-like"/>
    <property type="match status" value="1"/>
</dbReference>
<protein>
    <submittedName>
        <fullName evidence="2">Gamma-glutamylcyclotransferase</fullName>
    </submittedName>
</protein>
<gene>
    <name evidence="2" type="ORF">HH216_05670</name>
</gene>
<evidence type="ECO:0000313" key="2">
    <source>
        <dbReference type="EMBL" id="QJD77965.1"/>
    </source>
</evidence>
<reference evidence="2 3" key="1">
    <citation type="submission" date="2020-04" db="EMBL/GenBank/DDBJ databases">
        <title>Genome sequencing of novel species.</title>
        <authorList>
            <person name="Heo J."/>
            <person name="Kim S.-J."/>
            <person name="Kim J.-S."/>
            <person name="Hong S.-B."/>
            <person name="Kwon S.-W."/>
        </authorList>
    </citation>
    <scope>NUCLEOTIDE SEQUENCE [LARGE SCALE GENOMIC DNA]</scope>
    <source>
        <strain evidence="2 3">CJU-R4</strain>
    </source>
</reference>
<dbReference type="InterPro" id="IPR013024">
    <property type="entry name" value="GGCT-like"/>
</dbReference>
<sequence length="137" mass="15199">MGSRPTHLFVYGTLRVTFTNPAAVQLRQVCQYVGEGLMPGRLYDLGDYPGAIHLPTAHALVHGSVYALLTAPDALLATLDSYEGVNTPPDPADEYRRESVLISLPNQRIDCWVYLYNQAITDQHCIEAGDYVQYLEA</sequence>
<dbReference type="KEGG" id="srho:HH216_05670"/>
<name>A0A7L5DIS1_9BACT</name>
<dbReference type="Proteomes" id="UP000501128">
    <property type="component" value="Chromosome"/>
</dbReference>
<keyword evidence="3" id="KW-1185">Reference proteome</keyword>
<dbReference type="RefSeq" id="WP_169549909.1">
    <property type="nucleotide sequence ID" value="NZ_CP051677.1"/>
</dbReference>
<dbReference type="EMBL" id="CP051677">
    <property type="protein sequence ID" value="QJD77965.1"/>
    <property type="molecule type" value="Genomic_DNA"/>
</dbReference>
<dbReference type="InterPro" id="IPR009288">
    <property type="entry name" value="AIG2-like_dom"/>
</dbReference>
<feature type="domain" description="Gamma-glutamylcyclotransferase AIG2-like" evidence="1">
    <location>
        <begin position="8"/>
        <end position="132"/>
    </location>
</feature>
<accession>A0A7L5DIS1</accession>
<dbReference type="GO" id="GO:0016740">
    <property type="term" value="F:transferase activity"/>
    <property type="evidence" value="ECO:0007669"/>
    <property type="project" value="UniProtKB-KW"/>
</dbReference>
<dbReference type="InterPro" id="IPR036568">
    <property type="entry name" value="GGCT-like_sf"/>
</dbReference>
<dbReference type="AlphaFoldDB" id="A0A7L5DIS1"/>
<dbReference type="Pfam" id="PF06094">
    <property type="entry name" value="GGACT"/>
    <property type="match status" value="1"/>
</dbReference>
<organism evidence="2 3">
    <name type="scientific">Spirosoma rhododendri</name>
    <dbReference type="NCBI Taxonomy" id="2728024"/>
    <lineage>
        <taxon>Bacteria</taxon>
        <taxon>Pseudomonadati</taxon>
        <taxon>Bacteroidota</taxon>
        <taxon>Cytophagia</taxon>
        <taxon>Cytophagales</taxon>
        <taxon>Cytophagaceae</taxon>
        <taxon>Spirosoma</taxon>
    </lineage>
</organism>
<evidence type="ECO:0000313" key="3">
    <source>
        <dbReference type="Proteomes" id="UP000501128"/>
    </source>
</evidence>
<dbReference type="Gene3D" id="3.10.490.10">
    <property type="entry name" value="Gamma-glutamyl cyclotransferase-like"/>
    <property type="match status" value="1"/>
</dbReference>
<evidence type="ECO:0000259" key="1">
    <source>
        <dbReference type="Pfam" id="PF06094"/>
    </source>
</evidence>